<keyword evidence="5 6" id="KW-0961">Cell wall biogenesis/degradation</keyword>
<protein>
    <submittedName>
        <fullName evidence="9">L,D-transpeptidase/peptidoglycan binding protein</fullName>
    </submittedName>
</protein>
<dbReference type="InterPro" id="IPR038054">
    <property type="entry name" value="LD_TPept-like_central_sf"/>
</dbReference>
<dbReference type="Gene3D" id="3.10.20.800">
    <property type="match status" value="1"/>
</dbReference>
<keyword evidence="2" id="KW-0808">Transferase</keyword>
<evidence type="ECO:0000256" key="4">
    <source>
        <dbReference type="ARBA" id="ARBA00022984"/>
    </source>
</evidence>
<dbReference type="InterPro" id="IPR050979">
    <property type="entry name" value="LD-transpeptidase"/>
</dbReference>
<dbReference type="PROSITE" id="PS52029">
    <property type="entry name" value="LD_TPASE"/>
    <property type="match status" value="1"/>
</dbReference>
<evidence type="ECO:0000256" key="3">
    <source>
        <dbReference type="ARBA" id="ARBA00022960"/>
    </source>
</evidence>
<feature type="transmembrane region" description="Helical" evidence="7">
    <location>
        <begin position="7"/>
        <end position="26"/>
    </location>
</feature>
<keyword evidence="7" id="KW-1133">Transmembrane helix</keyword>
<dbReference type="InterPro" id="IPR038063">
    <property type="entry name" value="Transpep_catalytic_dom"/>
</dbReference>
<evidence type="ECO:0000256" key="6">
    <source>
        <dbReference type="PROSITE-ProRule" id="PRU01373"/>
    </source>
</evidence>
<evidence type="ECO:0000313" key="9">
    <source>
        <dbReference type="EMBL" id="MDF0480762.1"/>
    </source>
</evidence>
<dbReference type="SUPFAM" id="SSF143985">
    <property type="entry name" value="L,D-transpeptidase pre-catalytic domain-like"/>
    <property type="match status" value="1"/>
</dbReference>
<dbReference type="Proteomes" id="UP001147148">
    <property type="component" value="Unassembled WGS sequence"/>
</dbReference>
<comment type="pathway">
    <text evidence="1 6">Cell wall biogenesis; peptidoglycan biosynthesis.</text>
</comment>
<feature type="active site" description="Nucleophile" evidence="6">
    <location>
        <position position="439"/>
    </location>
</feature>
<evidence type="ECO:0000256" key="5">
    <source>
        <dbReference type="ARBA" id="ARBA00023316"/>
    </source>
</evidence>
<sequence>MTITRRRWIYLLVTTLIFILVALYTMQANFYKTHFLPKTTINGLAVGRMPLSKVEKMLYDEEEKGTFKILNGEKVWKEVHKKELGIETDFKPGLHKILDSQNKLLWVTSLFKPTTLSIAASSLNEDGLNDFITSLEPEIKEFNKDKTSSVNATIISEEEGLTIKKESYGNDIGYDNLSKALKEAVRNGIPDVNLQDYVALPELTTKSPELKDLLTKANDLVDQKATYLINGKSITIPKKELVKWVTVDQKEKKVGVNQEVITKYVTELGEKYNTSTVPTEFKSTKRGTVSVPAGTYSWTIQTEEEAKALAADFLAGKGIDRSPISMGSASSGPALIGNTYVEVDLKNQHMYFYKEGKTIIDTDIVSGKPKTPTPPGIHYLWNKESPSILRGKNDDGSDYAAPVDFWMPIDWTGVGLHDSNWQPVYGGARWKDGFGSHGCINTPPDLAAKLYAEIEINTPVIVF</sequence>
<evidence type="ECO:0000259" key="8">
    <source>
        <dbReference type="PROSITE" id="PS52029"/>
    </source>
</evidence>
<proteinExistence type="predicted"/>
<evidence type="ECO:0000256" key="2">
    <source>
        <dbReference type="ARBA" id="ARBA00022679"/>
    </source>
</evidence>
<evidence type="ECO:0000256" key="7">
    <source>
        <dbReference type="SAM" id="Phobius"/>
    </source>
</evidence>
<dbReference type="Gene3D" id="2.40.440.10">
    <property type="entry name" value="L,D-transpeptidase catalytic domain-like"/>
    <property type="match status" value="1"/>
</dbReference>
<name>A0ABT5X4C4_9ENTE</name>
<keyword evidence="3 6" id="KW-0133">Cell shape</keyword>
<dbReference type="PANTHER" id="PTHR30582:SF33">
    <property type="entry name" value="EXPORTED PROTEIN"/>
    <property type="match status" value="1"/>
</dbReference>
<organism evidence="9 10">
    <name type="scientific">Vagococcus proximus</name>
    <dbReference type="NCBI Taxonomy" id="2991417"/>
    <lineage>
        <taxon>Bacteria</taxon>
        <taxon>Bacillati</taxon>
        <taxon>Bacillota</taxon>
        <taxon>Bacilli</taxon>
        <taxon>Lactobacillales</taxon>
        <taxon>Enterococcaceae</taxon>
        <taxon>Vagococcus</taxon>
    </lineage>
</organism>
<dbReference type="InterPro" id="IPR005490">
    <property type="entry name" value="LD_TPept_cat_dom"/>
</dbReference>
<dbReference type="InterPro" id="IPR022029">
    <property type="entry name" value="YoaR-like_PG-bd"/>
</dbReference>
<feature type="domain" description="L,D-TPase catalytic" evidence="8">
    <location>
        <begin position="339"/>
        <end position="463"/>
    </location>
</feature>
<keyword evidence="10" id="KW-1185">Reference proteome</keyword>
<gene>
    <name evidence="9" type="ORF">OL233_10780</name>
</gene>
<dbReference type="CDD" id="cd16913">
    <property type="entry name" value="YkuD_like"/>
    <property type="match status" value="1"/>
</dbReference>
<dbReference type="SUPFAM" id="SSF141523">
    <property type="entry name" value="L,D-transpeptidase catalytic domain-like"/>
    <property type="match status" value="1"/>
</dbReference>
<evidence type="ECO:0000256" key="1">
    <source>
        <dbReference type="ARBA" id="ARBA00004752"/>
    </source>
</evidence>
<keyword evidence="7" id="KW-0812">Transmembrane</keyword>
<dbReference type="Pfam" id="PF03734">
    <property type="entry name" value="YkuD"/>
    <property type="match status" value="1"/>
</dbReference>
<dbReference type="Pfam" id="PF12229">
    <property type="entry name" value="PG_binding_4"/>
    <property type="match status" value="1"/>
</dbReference>
<comment type="caution">
    <text evidence="9">The sequence shown here is derived from an EMBL/GenBank/DDBJ whole genome shotgun (WGS) entry which is preliminary data.</text>
</comment>
<dbReference type="PANTHER" id="PTHR30582">
    <property type="entry name" value="L,D-TRANSPEPTIDASE"/>
    <property type="match status" value="1"/>
</dbReference>
<feature type="active site" description="Proton donor/acceptor" evidence="6">
    <location>
        <position position="417"/>
    </location>
</feature>
<evidence type="ECO:0000313" key="10">
    <source>
        <dbReference type="Proteomes" id="UP001147148"/>
    </source>
</evidence>
<accession>A0ABT5X4C4</accession>
<dbReference type="RefSeq" id="WP_275472312.1">
    <property type="nucleotide sequence ID" value="NZ_JAPDSH010000010.1"/>
</dbReference>
<keyword evidence="7" id="KW-0472">Membrane</keyword>
<keyword evidence="4 6" id="KW-0573">Peptidoglycan synthesis</keyword>
<dbReference type="EMBL" id="JAPDSH010000010">
    <property type="protein sequence ID" value="MDF0480762.1"/>
    <property type="molecule type" value="Genomic_DNA"/>
</dbReference>
<reference evidence="9" key="1">
    <citation type="submission" date="2022-10" db="EMBL/GenBank/DDBJ databases">
        <title>Vagococcus sp. isolated from poultry meat.</title>
        <authorList>
            <person name="Johansson P."/>
            <person name="Bjorkroth J."/>
        </authorList>
    </citation>
    <scope>NUCLEOTIDE SEQUENCE</scope>
    <source>
        <strain evidence="9">PNs007</strain>
    </source>
</reference>